<dbReference type="PANTHER" id="PTHR47053">
    <property type="entry name" value="MUREIN DD-ENDOPEPTIDASE MEPH-RELATED"/>
    <property type="match status" value="1"/>
</dbReference>
<keyword evidence="2" id="KW-0645">Protease</keyword>
<evidence type="ECO:0000313" key="8">
    <source>
        <dbReference type="Proteomes" id="UP001437460"/>
    </source>
</evidence>
<gene>
    <name evidence="7" type="ORF">WMO41_04385</name>
</gene>
<evidence type="ECO:0000256" key="5">
    <source>
        <dbReference type="SAM" id="Coils"/>
    </source>
</evidence>
<dbReference type="EMBL" id="JBBMFJ010000006">
    <property type="protein sequence ID" value="MEQ2562409.1"/>
    <property type="molecule type" value="Genomic_DNA"/>
</dbReference>
<dbReference type="PROSITE" id="PS51935">
    <property type="entry name" value="NLPC_P60"/>
    <property type="match status" value="1"/>
</dbReference>
<evidence type="ECO:0000256" key="2">
    <source>
        <dbReference type="ARBA" id="ARBA00022670"/>
    </source>
</evidence>
<keyword evidence="5" id="KW-0175">Coiled coil</keyword>
<keyword evidence="3" id="KW-0378">Hydrolase</keyword>
<comment type="caution">
    <text evidence="7">The sequence shown here is derived from an EMBL/GenBank/DDBJ whole genome shotgun (WGS) entry which is preliminary data.</text>
</comment>
<evidence type="ECO:0000313" key="7">
    <source>
        <dbReference type="EMBL" id="MEQ2562409.1"/>
    </source>
</evidence>
<evidence type="ECO:0000256" key="4">
    <source>
        <dbReference type="ARBA" id="ARBA00022807"/>
    </source>
</evidence>
<dbReference type="PANTHER" id="PTHR47053:SF1">
    <property type="entry name" value="MUREIN DD-ENDOPEPTIDASE MEPH-RELATED"/>
    <property type="match status" value="1"/>
</dbReference>
<evidence type="ECO:0000256" key="1">
    <source>
        <dbReference type="ARBA" id="ARBA00007074"/>
    </source>
</evidence>
<dbReference type="Pfam" id="PF00877">
    <property type="entry name" value="NLPC_P60"/>
    <property type="match status" value="1"/>
</dbReference>
<reference evidence="7 8" key="1">
    <citation type="submission" date="2024-03" db="EMBL/GenBank/DDBJ databases">
        <title>Human intestinal bacterial collection.</title>
        <authorList>
            <person name="Pauvert C."/>
            <person name="Hitch T.C.A."/>
            <person name="Clavel T."/>
        </authorList>
    </citation>
    <scope>NUCLEOTIDE SEQUENCE [LARGE SCALE GENOMIC DNA]</scope>
    <source>
        <strain evidence="7 8">CLA-AP-H27</strain>
    </source>
</reference>
<comment type="similarity">
    <text evidence="1">Belongs to the peptidase C40 family.</text>
</comment>
<protein>
    <submittedName>
        <fullName evidence="7">C40 family peptidase</fullName>
    </submittedName>
</protein>
<proteinExistence type="inferred from homology"/>
<dbReference type="RefSeq" id="WP_349228724.1">
    <property type="nucleotide sequence ID" value="NZ_JBBMFJ010000006.1"/>
</dbReference>
<keyword evidence="4" id="KW-0788">Thiol protease</keyword>
<sequence length="204" mass="21544">MKKTVLYIAAVLAVSGGLMWQKPMVAHAEPEVIQEAPVSTVLEVAAEEDSDEDNGPAPEIQAAKKLEEELAAAEAAAAEAAEEAANARQNLVNYALQFVGGPYRAGGNDPRTGVDCSGFVRYVMQHGAGISMNRSSGSQATQGHAVSSSQMQPGDLLFYSGGSGINHVAMYIGDGKIVHASTYATGIKISKWNYRNPVKIISMF</sequence>
<accession>A0ABV1HJU5</accession>
<evidence type="ECO:0000256" key="3">
    <source>
        <dbReference type="ARBA" id="ARBA00022801"/>
    </source>
</evidence>
<feature type="coiled-coil region" evidence="5">
    <location>
        <begin position="63"/>
        <end position="97"/>
    </location>
</feature>
<feature type="domain" description="NlpC/P60" evidence="6">
    <location>
        <begin position="85"/>
        <end position="204"/>
    </location>
</feature>
<dbReference type="Gene3D" id="3.90.1720.10">
    <property type="entry name" value="endopeptidase domain like (from Nostoc punctiforme)"/>
    <property type="match status" value="1"/>
</dbReference>
<keyword evidence="8" id="KW-1185">Reference proteome</keyword>
<evidence type="ECO:0000259" key="6">
    <source>
        <dbReference type="PROSITE" id="PS51935"/>
    </source>
</evidence>
<dbReference type="InterPro" id="IPR000064">
    <property type="entry name" value="NLP_P60_dom"/>
</dbReference>
<dbReference type="SUPFAM" id="SSF54001">
    <property type="entry name" value="Cysteine proteinases"/>
    <property type="match status" value="1"/>
</dbReference>
<dbReference type="InterPro" id="IPR051202">
    <property type="entry name" value="Peptidase_C40"/>
</dbReference>
<dbReference type="InterPro" id="IPR038765">
    <property type="entry name" value="Papain-like_cys_pep_sf"/>
</dbReference>
<organism evidence="7 8">
    <name type="scientific">Ventrimonas faecis</name>
    <dbReference type="NCBI Taxonomy" id="3133170"/>
    <lineage>
        <taxon>Bacteria</taxon>
        <taxon>Bacillati</taxon>
        <taxon>Bacillota</taxon>
        <taxon>Clostridia</taxon>
        <taxon>Lachnospirales</taxon>
        <taxon>Lachnospiraceae</taxon>
        <taxon>Ventrimonas</taxon>
    </lineage>
</organism>
<name>A0ABV1HJU5_9FIRM</name>
<dbReference type="Proteomes" id="UP001437460">
    <property type="component" value="Unassembled WGS sequence"/>
</dbReference>